<evidence type="ECO:0000313" key="1">
    <source>
        <dbReference type="EMBL" id="JAH59935.1"/>
    </source>
</evidence>
<proteinExistence type="predicted"/>
<reference evidence="1" key="1">
    <citation type="submission" date="2014-11" db="EMBL/GenBank/DDBJ databases">
        <authorList>
            <person name="Amaro Gonzalez C."/>
        </authorList>
    </citation>
    <scope>NUCLEOTIDE SEQUENCE</scope>
</reference>
<accession>A0A0E9U447</accession>
<dbReference type="EMBL" id="GBXM01048642">
    <property type="protein sequence ID" value="JAH59935.1"/>
    <property type="molecule type" value="Transcribed_RNA"/>
</dbReference>
<sequence>MFENPNNSKFFFF</sequence>
<organism evidence="1">
    <name type="scientific">Anguilla anguilla</name>
    <name type="common">European freshwater eel</name>
    <name type="synonym">Muraena anguilla</name>
    <dbReference type="NCBI Taxonomy" id="7936"/>
    <lineage>
        <taxon>Eukaryota</taxon>
        <taxon>Metazoa</taxon>
        <taxon>Chordata</taxon>
        <taxon>Craniata</taxon>
        <taxon>Vertebrata</taxon>
        <taxon>Euteleostomi</taxon>
        <taxon>Actinopterygii</taxon>
        <taxon>Neopterygii</taxon>
        <taxon>Teleostei</taxon>
        <taxon>Anguilliformes</taxon>
        <taxon>Anguillidae</taxon>
        <taxon>Anguilla</taxon>
    </lineage>
</organism>
<name>A0A0E9U447_ANGAN</name>
<protein>
    <submittedName>
        <fullName evidence="1">Uncharacterized protein</fullName>
    </submittedName>
</protein>
<reference evidence="1" key="2">
    <citation type="journal article" date="2015" name="Fish Shellfish Immunol.">
        <title>Early steps in the European eel (Anguilla anguilla)-Vibrio vulnificus interaction in the gills: Role of the RtxA13 toxin.</title>
        <authorList>
            <person name="Callol A."/>
            <person name="Pajuelo D."/>
            <person name="Ebbesson L."/>
            <person name="Teles M."/>
            <person name="MacKenzie S."/>
            <person name="Amaro C."/>
        </authorList>
    </citation>
    <scope>NUCLEOTIDE SEQUENCE</scope>
</reference>